<dbReference type="Pfam" id="PF07690">
    <property type="entry name" value="MFS_1"/>
    <property type="match status" value="1"/>
</dbReference>
<feature type="transmembrane region" description="Helical" evidence="3">
    <location>
        <begin position="98"/>
        <end position="122"/>
    </location>
</feature>
<dbReference type="Gene3D" id="1.20.1250.20">
    <property type="entry name" value="MFS general substrate transporter like domains"/>
    <property type="match status" value="1"/>
</dbReference>
<evidence type="ECO:0000259" key="4">
    <source>
        <dbReference type="PROSITE" id="PS50850"/>
    </source>
</evidence>
<dbReference type="InterPro" id="IPR036259">
    <property type="entry name" value="MFS_trans_sf"/>
</dbReference>
<gene>
    <name evidence="5" type="ORF">CNMCM7691_005908</name>
</gene>
<keyword evidence="3" id="KW-0472">Membrane</keyword>
<evidence type="ECO:0000313" key="5">
    <source>
        <dbReference type="EMBL" id="KAF7177579.1"/>
    </source>
</evidence>
<dbReference type="PROSITE" id="PS50850">
    <property type="entry name" value="MFS"/>
    <property type="match status" value="1"/>
</dbReference>
<feature type="transmembrane region" description="Helical" evidence="3">
    <location>
        <begin position="163"/>
        <end position="184"/>
    </location>
</feature>
<dbReference type="PANTHER" id="PTHR23520">
    <property type="entry name" value="TRANSPORTER, PUTATIVE (AFU_ORTHOLOGUE AFUA_3G04000)-RELATED"/>
    <property type="match status" value="1"/>
</dbReference>
<dbReference type="GO" id="GO:0000329">
    <property type="term" value="C:fungal-type vacuole membrane"/>
    <property type="evidence" value="ECO:0007669"/>
    <property type="project" value="TreeGrafter"/>
</dbReference>
<feature type="region of interest" description="Disordered" evidence="2">
    <location>
        <begin position="232"/>
        <end position="260"/>
    </location>
</feature>
<feature type="transmembrane region" description="Helical" evidence="3">
    <location>
        <begin position="355"/>
        <end position="381"/>
    </location>
</feature>
<proteinExistence type="predicted"/>
<organism evidence="5 6">
    <name type="scientific">Aspergillus felis</name>
    <dbReference type="NCBI Taxonomy" id="1287682"/>
    <lineage>
        <taxon>Eukaryota</taxon>
        <taxon>Fungi</taxon>
        <taxon>Dikarya</taxon>
        <taxon>Ascomycota</taxon>
        <taxon>Pezizomycotina</taxon>
        <taxon>Eurotiomycetes</taxon>
        <taxon>Eurotiomycetidae</taxon>
        <taxon>Eurotiales</taxon>
        <taxon>Aspergillaceae</taxon>
        <taxon>Aspergillus</taxon>
        <taxon>Aspergillus subgen. Fumigati</taxon>
    </lineage>
</organism>
<keyword evidence="6" id="KW-1185">Reference proteome</keyword>
<feature type="transmembrane region" description="Helical" evidence="3">
    <location>
        <begin position="45"/>
        <end position="65"/>
    </location>
</feature>
<dbReference type="PANTHER" id="PTHR23520:SF5">
    <property type="entry name" value="TRANSPORTER, PUTATIVE (AFU_ORTHOLOGUE AFUA_3G04000)-RELATED"/>
    <property type="match status" value="1"/>
</dbReference>
<feature type="transmembrane region" description="Helical" evidence="3">
    <location>
        <begin position="71"/>
        <end position="91"/>
    </location>
</feature>
<feature type="transmembrane region" description="Helical" evidence="3">
    <location>
        <begin position="196"/>
        <end position="217"/>
    </location>
</feature>
<comment type="caution">
    <text evidence="5">The sequence shown here is derived from an EMBL/GenBank/DDBJ whole genome shotgun (WGS) entry which is preliminary data.</text>
</comment>
<sequence length="477" mass="50842">MASADSVQGRFDGLHRKVLGELGLLTLWHSSLDVKVLCAQRFIRLFAYGGSTLILASYLSALGIADDRIGLFMTLTLVGDVAISFFLTLFADAMGRRAVLALGSALMACSGIVFGLFGNYWILLAAAVVGVISPSGNEIGPFRAVEESTLAHLTAREHLSDIFVWYSLIGTAGTALGMMACGWIINLLQITKGWQYLHACQIVFFAYAGIGAVKFLLSICLSHEVEAAKKDKNGATASQHQQQQQRAADGPETQPLLGERANNENNQKNSLFSFLGSSDLVSLVITLFVLFGLDSFASGLASLSWMTYFFKRKFSLPEGELGSIFFTTSLISAGSMLVASSIAKRIGNVKTMVFTHLPSAICLALIPVPSALPAALTFLVLRACSQSMDVAPRSAFLAAALPPEKRTAIMGAINVVKTCSQSLGPLITGVLANHDLFGASFTLAGILKAIYDIGMLISFAGRERAQRMASNQSGESA</sequence>
<evidence type="ECO:0000313" key="6">
    <source>
        <dbReference type="Proteomes" id="UP000641853"/>
    </source>
</evidence>
<feature type="transmembrane region" description="Helical" evidence="3">
    <location>
        <begin position="280"/>
        <end position="309"/>
    </location>
</feature>
<feature type="transmembrane region" description="Helical" evidence="3">
    <location>
        <begin position="321"/>
        <end position="343"/>
    </location>
</feature>
<dbReference type="InterPro" id="IPR020846">
    <property type="entry name" value="MFS_dom"/>
</dbReference>
<dbReference type="Proteomes" id="UP000641853">
    <property type="component" value="Unassembled WGS sequence"/>
</dbReference>
<keyword evidence="3" id="KW-1133">Transmembrane helix</keyword>
<keyword evidence="3" id="KW-0812">Transmembrane</keyword>
<evidence type="ECO:0000256" key="3">
    <source>
        <dbReference type="SAM" id="Phobius"/>
    </source>
</evidence>
<name>A0A8H6QR10_9EURO</name>
<comment type="subcellular location">
    <subcellularLocation>
        <location evidence="1">Membrane</location>
        <topology evidence="1">Multi-pass membrane protein</topology>
    </subcellularLocation>
</comment>
<protein>
    <recommendedName>
        <fullName evidence="4">Major facilitator superfamily (MFS) profile domain-containing protein</fullName>
    </recommendedName>
</protein>
<feature type="domain" description="Major facilitator superfamily (MFS) profile" evidence="4">
    <location>
        <begin position="19"/>
        <end position="466"/>
    </location>
</feature>
<evidence type="ECO:0000256" key="2">
    <source>
        <dbReference type="SAM" id="MobiDB-lite"/>
    </source>
</evidence>
<reference evidence="5" key="1">
    <citation type="submission" date="2020-06" db="EMBL/GenBank/DDBJ databases">
        <title>Draft genome sequences of strains closely related to Aspergillus parafelis and Aspergillus hiratsukae.</title>
        <authorList>
            <person name="Dos Santos R.A.C."/>
            <person name="Rivero-Menendez O."/>
            <person name="Steenwyk J.L."/>
            <person name="Mead M.E."/>
            <person name="Goldman G.H."/>
            <person name="Alastruey-Izquierdo A."/>
            <person name="Rokas A."/>
        </authorList>
    </citation>
    <scope>NUCLEOTIDE SEQUENCE</scope>
    <source>
        <strain evidence="5">CNM-CM7691</strain>
    </source>
</reference>
<dbReference type="EMBL" id="JACBAG010001895">
    <property type="protein sequence ID" value="KAF7177579.1"/>
    <property type="molecule type" value="Genomic_DNA"/>
</dbReference>
<dbReference type="SUPFAM" id="SSF103473">
    <property type="entry name" value="MFS general substrate transporter"/>
    <property type="match status" value="1"/>
</dbReference>
<dbReference type="AlphaFoldDB" id="A0A8H6QR10"/>
<accession>A0A8H6QR10</accession>
<dbReference type="InterPro" id="IPR011701">
    <property type="entry name" value="MFS"/>
</dbReference>
<evidence type="ECO:0000256" key="1">
    <source>
        <dbReference type="ARBA" id="ARBA00004141"/>
    </source>
</evidence>
<dbReference type="GO" id="GO:0022857">
    <property type="term" value="F:transmembrane transporter activity"/>
    <property type="evidence" value="ECO:0007669"/>
    <property type="project" value="InterPro"/>
</dbReference>